<dbReference type="EMBL" id="VXMH01000019">
    <property type="protein sequence ID" value="MYC94153.1"/>
    <property type="molecule type" value="Genomic_DNA"/>
</dbReference>
<gene>
    <name evidence="1" type="ORF">F4X14_04210</name>
</gene>
<proteinExistence type="predicted"/>
<dbReference type="PANTHER" id="PTHR34796:SF1">
    <property type="entry name" value="EXPRESSED PROTEIN"/>
    <property type="match status" value="1"/>
</dbReference>
<name>A0A6B1D3Y7_9CHLR</name>
<dbReference type="AlphaFoldDB" id="A0A6B1D3Y7"/>
<evidence type="ECO:0000313" key="1">
    <source>
        <dbReference type="EMBL" id="MYC94153.1"/>
    </source>
</evidence>
<dbReference type="PANTHER" id="PTHR34796">
    <property type="entry name" value="EXPRESSED PROTEIN"/>
    <property type="match status" value="1"/>
</dbReference>
<organism evidence="1">
    <name type="scientific">Caldilineaceae bacterium SB0661_bin_32</name>
    <dbReference type="NCBI Taxonomy" id="2605255"/>
    <lineage>
        <taxon>Bacteria</taxon>
        <taxon>Bacillati</taxon>
        <taxon>Chloroflexota</taxon>
        <taxon>Caldilineae</taxon>
        <taxon>Caldilineales</taxon>
        <taxon>Caldilineaceae</taxon>
    </lineage>
</organism>
<reference evidence="1" key="1">
    <citation type="submission" date="2019-09" db="EMBL/GenBank/DDBJ databases">
        <title>Characterisation of the sponge microbiome using genome-centric metagenomics.</title>
        <authorList>
            <person name="Engelberts J.P."/>
            <person name="Robbins S.J."/>
            <person name="De Goeij J.M."/>
            <person name="Aranda M."/>
            <person name="Bell S.C."/>
            <person name="Webster N.S."/>
        </authorList>
    </citation>
    <scope>NUCLEOTIDE SEQUENCE</scope>
    <source>
        <strain evidence="1">SB0661_bin_32</strain>
    </source>
</reference>
<dbReference type="SUPFAM" id="SSF140663">
    <property type="entry name" value="TTHA0068-like"/>
    <property type="match status" value="1"/>
</dbReference>
<protein>
    <submittedName>
        <fullName evidence="1">DUF309 domain-containing protein</fullName>
    </submittedName>
</protein>
<sequence>MEQLVEVVGRHIVPPVRDLEGCDDPPSRAAVAGLLAFNQGRYFDQHEYLELAWNEETRPVRDLYQGILQVGVAFLQIERGNRRGALKMFRRGLPKLRGLAELCQGIKVGAFRTRAEQIHRELSALGPEQPVEAAGISFPDVEFDNPYGVEKPEALGITLPGEGEGE</sequence>
<dbReference type="InterPro" id="IPR005500">
    <property type="entry name" value="DUF309"/>
</dbReference>
<comment type="caution">
    <text evidence="1">The sequence shown here is derived from an EMBL/GenBank/DDBJ whole genome shotgun (WGS) entry which is preliminary data.</text>
</comment>
<dbReference type="Pfam" id="PF03745">
    <property type="entry name" value="DUF309"/>
    <property type="match status" value="1"/>
</dbReference>
<dbReference type="Gene3D" id="1.10.3450.10">
    <property type="entry name" value="TTHA0068-like"/>
    <property type="match status" value="1"/>
</dbReference>
<accession>A0A6B1D3Y7</accession>
<dbReference type="InterPro" id="IPR023203">
    <property type="entry name" value="TTHA0068_sf"/>
</dbReference>